<evidence type="ECO:0000313" key="2">
    <source>
        <dbReference type="EMBL" id="USP77427.1"/>
    </source>
</evidence>
<protein>
    <submittedName>
        <fullName evidence="2">P-loop containing nucleoside triphosphate hydrolase protein</fullName>
    </submittedName>
</protein>
<gene>
    <name evidence="2" type="ORF">yc1106_04701</name>
</gene>
<dbReference type="InterPro" id="IPR003959">
    <property type="entry name" value="ATPase_AAA_core"/>
</dbReference>
<feature type="domain" description="AAA+ ATPase" evidence="1">
    <location>
        <begin position="450"/>
        <end position="577"/>
    </location>
</feature>
<dbReference type="GO" id="GO:0016887">
    <property type="term" value="F:ATP hydrolysis activity"/>
    <property type="evidence" value="ECO:0007669"/>
    <property type="project" value="InterPro"/>
</dbReference>
<dbReference type="SMART" id="SM00382">
    <property type="entry name" value="AAA"/>
    <property type="match status" value="1"/>
</dbReference>
<dbReference type="GO" id="GO:0005524">
    <property type="term" value="F:ATP binding"/>
    <property type="evidence" value="ECO:0007669"/>
    <property type="project" value="InterPro"/>
</dbReference>
<dbReference type="PANTHER" id="PTHR46411">
    <property type="entry name" value="FAMILY ATPASE, PUTATIVE-RELATED"/>
    <property type="match status" value="1"/>
</dbReference>
<dbReference type="InterPro" id="IPR003593">
    <property type="entry name" value="AAA+_ATPase"/>
</dbReference>
<dbReference type="Proteomes" id="UP001056012">
    <property type="component" value="Chromosome 3"/>
</dbReference>
<dbReference type="PANTHER" id="PTHR46411:SF3">
    <property type="entry name" value="AAA+ ATPASE DOMAIN-CONTAINING PROTEIN"/>
    <property type="match status" value="1"/>
</dbReference>
<dbReference type="OrthoDB" id="10042665at2759"/>
<keyword evidence="3" id="KW-1185">Reference proteome</keyword>
<organism evidence="2 3">
    <name type="scientific">Curvularia clavata</name>
    <dbReference type="NCBI Taxonomy" id="95742"/>
    <lineage>
        <taxon>Eukaryota</taxon>
        <taxon>Fungi</taxon>
        <taxon>Dikarya</taxon>
        <taxon>Ascomycota</taxon>
        <taxon>Pezizomycotina</taxon>
        <taxon>Dothideomycetes</taxon>
        <taxon>Pleosporomycetidae</taxon>
        <taxon>Pleosporales</taxon>
        <taxon>Pleosporineae</taxon>
        <taxon>Pleosporaceae</taxon>
        <taxon>Curvularia</taxon>
    </lineage>
</organism>
<dbReference type="SUPFAM" id="SSF52540">
    <property type="entry name" value="P-loop containing nucleoside triphosphate hydrolases"/>
    <property type="match status" value="1"/>
</dbReference>
<dbReference type="Pfam" id="PF00004">
    <property type="entry name" value="AAA"/>
    <property type="match status" value="1"/>
</dbReference>
<dbReference type="EMBL" id="CP089276">
    <property type="protein sequence ID" value="USP77427.1"/>
    <property type="molecule type" value="Genomic_DNA"/>
</dbReference>
<accession>A0A9Q8Z6V4</accession>
<evidence type="ECO:0000259" key="1">
    <source>
        <dbReference type="SMART" id="SM00382"/>
    </source>
</evidence>
<dbReference type="CDD" id="cd19481">
    <property type="entry name" value="RecA-like_protease"/>
    <property type="match status" value="1"/>
</dbReference>
<dbReference type="Gene3D" id="3.40.50.300">
    <property type="entry name" value="P-loop containing nucleotide triphosphate hydrolases"/>
    <property type="match status" value="1"/>
</dbReference>
<sequence length="664" mass="74395">METSLPPSPPPPPSLPAGKSIARLPGKMTSKPFLRPFTVSGSTKEDQVFEFHDIEHSTGSISLKAILRHYLGLPRLSSLPAYDLYNILGRLRGLQFAAMKYNEGIESPTPAFLNYWRRHCLDLFSGFGFHLSRAEEAIQIPGLEELIQLLETTYHDEIQAAHDLIERNFITFEALGELYRPGVSVKAACASGGTTAIFLVTESFYQENRGLTGIQKTFNWKMEFVATVGQHFTVVSVSEQLNGWTGVRARSLSELTYTLIPSDQMEDLRYRGEKYVNYAAGGAKFLAYSSASFFRHARLTRPNYSSLANNSSSQLHSDGRVMIDTSRGASLGHHACQGMDEPTLAMVKIAERYRQWLATSSTRSSATEALILWDTVPTEFVPYCWPALVGFSFTAKCWGHVLVSGLSPIQFQDTAFERLVIAEERKQLIRALVRFGNDSDVEDIIGNKRGGSIFLLHGPPGVGKTLTAEAVAEVLHRPIYYVTMGELGTTAEDMERRVTDVLELCSEWNAITILDEADVFLEQRRTSDLVRNSMVCVLLRLLEYYSGILFLTTNRVRILDPAFESRITLALRYESLKPEARAQIWTNLLKQVSLQVASDVKPTTLGEYELNGRQIKSAIRLGCAIARERQESTLTQNVLEEVLQVIEVGKEGITNDESWKMYEK</sequence>
<reference evidence="2" key="1">
    <citation type="submission" date="2021-12" db="EMBL/GenBank/DDBJ databases">
        <title>Curvularia clavata genome.</title>
        <authorList>
            <person name="Cao Y."/>
        </authorList>
    </citation>
    <scope>NUCLEOTIDE SEQUENCE</scope>
    <source>
        <strain evidence="2">Yc1106</strain>
    </source>
</reference>
<dbReference type="InterPro" id="IPR027417">
    <property type="entry name" value="P-loop_NTPase"/>
</dbReference>
<evidence type="ECO:0000313" key="3">
    <source>
        <dbReference type="Proteomes" id="UP001056012"/>
    </source>
</evidence>
<proteinExistence type="predicted"/>
<name>A0A9Q8Z6V4_CURCL</name>
<dbReference type="VEuPathDB" id="FungiDB:yc1106_04701"/>
<keyword evidence="2" id="KW-0378">Hydrolase</keyword>
<dbReference type="AlphaFoldDB" id="A0A9Q8Z6V4"/>